<evidence type="ECO:0000313" key="1">
    <source>
        <dbReference type="EMBL" id="TWP46757.1"/>
    </source>
</evidence>
<dbReference type="SUPFAM" id="SSF50998">
    <property type="entry name" value="Quinoprotein alcohol dehydrogenase-like"/>
    <property type="match status" value="1"/>
</dbReference>
<reference evidence="1 2" key="1">
    <citation type="submission" date="2019-07" db="EMBL/GenBank/DDBJ databases">
        <title>Lentzea xizangensis sp. nov., isolated from Qinghai-Tibetan Plateau Soils.</title>
        <authorList>
            <person name="Huang J."/>
        </authorList>
    </citation>
    <scope>NUCLEOTIDE SEQUENCE [LARGE SCALE GENOMIC DNA]</scope>
    <source>
        <strain evidence="1 2">FXJ1.1311</strain>
    </source>
</reference>
<dbReference type="OrthoDB" id="4855658at2"/>
<comment type="caution">
    <text evidence="1">The sequence shown here is derived from an EMBL/GenBank/DDBJ whole genome shotgun (WGS) entry which is preliminary data.</text>
</comment>
<sequence length="346" mass="36687">MAPRSRLVPAAVLVAAFVATAVVMRLEPSLPPPKPPDAVVTRAVDVNLPLRGTEDSLRYLDTDFPARVDPDPAGAMPLRENPVTRALALFQTAASAPVLVLGEDGFLRSLDVPATATSSGEPVWAMRPTSLSGDGRTAVFPQRDAVLIVDLTTGLSRSVPVPGANTHAAISPDGKQLLTVSGRGTQLVDAADGSVIIRMSDRRRPSSFSGSDATAAGVSNGRRNPEIMLSYFYGPEHIGRTISHSLKPLVDDVRDIPAARGQRIAVAGNGGYAVPMVIIMTYYSFVPMAGAPPRVLGAPSGDARVLRWFDDSTLLVLSGDHILSWNVDTGEIRRVTHIARHTEIAV</sequence>
<accession>A0A563EIW0</accession>
<name>A0A563EIW0_9PSEU</name>
<dbReference type="AlphaFoldDB" id="A0A563EIW0"/>
<dbReference type="Proteomes" id="UP000316639">
    <property type="component" value="Unassembled WGS sequence"/>
</dbReference>
<organism evidence="1 2">
    <name type="scientific">Lentzea tibetensis</name>
    <dbReference type="NCBI Taxonomy" id="2591470"/>
    <lineage>
        <taxon>Bacteria</taxon>
        <taxon>Bacillati</taxon>
        <taxon>Actinomycetota</taxon>
        <taxon>Actinomycetes</taxon>
        <taxon>Pseudonocardiales</taxon>
        <taxon>Pseudonocardiaceae</taxon>
        <taxon>Lentzea</taxon>
    </lineage>
</organism>
<dbReference type="RefSeq" id="WP_146358492.1">
    <property type="nucleotide sequence ID" value="NZ_VOBR01000030.1"/>
</dbReference>
<keyword evidence="2" id="KW-1185">Reference proteome</keyword>
<dbReference type="InterPro" id="IPR011047">
    <property type="entry name" value="Quinoprotein_ADH-like_sf"/>
</dbReference>
<gene>
    <name evidence="1" type="ORF">FKR81_34805</name>
</gene>
<proteinExistence type="predicted"/>
<protein>
    <submittedName>
        <fullName evidence="1">Uncharacterized protein</fullName>
    </submittedName>
</protein>
<evidence type="ECO:0000313" key="2">
    <source>
        <dbReference type="Proteomes" id="UP000316639"/>
    </source>
</evidence>
<dbReference type="EMBL" id="VOBR01000030">
    <property type="protein sequence ID" value="TWP46757.1"/>
    <property type="molecule type" value="Genomic_DNA"/>
</dbReference>